<comment type="caution">
    <text evidence="3">The sequence shown here is derived from an EMBL/GenBank/DDBJ whole genome shotgun (WGS) entry which is preliminary data.</text>
</comment>
<sequence>TPTTTTAPTTTAPSNGVSTPEPFQPGITTSCNKFHKVVSGDQCSVLATKYSLSLSISWSGFRPSAPLASLCGSISVCVSVSSAAPSRTRLHLPRPRPPIRGVPLRGFTRRLSNMNDGVPAM</sequence>
<dbReference type="InterPro" id="IPR052210">
    <property type="entry name" value="LysM1-like"/>
</dbReference>
<keyword evidence="1" id="KW-0732">Signal</keyword>
<dbReference type="InterPro" id="IPR036779">
    <property type="entry name" value="LysM_dom_sf"/>
</dbReference>
<reference evidence="3 4" key="1">
    <citation type="submission" date="2019-12" db="EMBL/GenBank/DDBJ databases">
        <title>A genome sequence resource for the geographically widespread anthracnose pathogen Colletotrichum asianum.</title>
        <authorList>
            <person name="Meng Y."/>
        </authorList>
    </citation>
    <scope>NUCLEOTIDE SEQUENCE [LARGE SCALE GENOMIC DNA]</scope>
    <source>
        <strain evidence="3 4">ICMP 18580</strain>
    </source>
</reference>
<feature type="compositionally biased region" description="Low complexity" evidence="2">
    <location>
        <begin position="1"/>
        <end position="13"/>
    </location>
</feature>
<evidence type="ECO:0000313" key="3">
    <source>
        <dbReference type="EMBL" id="KAF0320493.1"/>
    </source>
</evidence>
<dbReference type="GO" id="GO:0008061">
    <property type="term" value="F:chitin binding"/>
    <property type="evidence" value="ECO:0007669"/>
    <property type="project" value="InterPro"/>
</dbReference>
<accession>A0A8H3W998</accession>
<dbReference type="PANTHER" id="PTHR34997:SF2">
    <property type="entry name" value="LYSM DOMAIN-CONTAINING PROTEIN-RELATED"/>
    <property type="match status" value="1"/>
</dbReference>
<name>A0A8H3W998_9PEZI</name>
<evidence type="ECO:0000256" key="2">
    <source>
        <dbReference type="SAM" id="MobiDB-lite"/>
    </source>
</evidence>
<evidence type="ECO:0000256" key="1">
    <source>
        <dbReference type="ARBA" id="ARBA00022729"/>
    </source>
</evidence>
<feature type="non-terminal residue" evidence="3">
    <location>
        <position position="1"/>
    </location>
</feature>
<proteinExistence type="predicted"/>
<keyword evidence="4" id="KW-1185">Reference proteome</keyword>
<dbReference type="Gene3D" id="3.10.350.10">
    <property type="entry name" value="LysM domain"/>
    <property type="match status" value="1"/>
</dbReference>
<organism evidence="3 4">
    <name type="scientific">Colletotrichum asianum</name>
    <dbReference type="NCBI Taxonomy" id="702518"/>
    <lineage>
        <taxon>Eukaryota</taxon>
        <taxon>Fungi</taxon>
        <taxon>Dikarya</taxon>
        <taxon>Ascomycota</taxon>
        <taxon>Pezizomycotina</taxon>
        <taxon>Sordariomycetes</taxon>
        <taxon>Hypocreomycetidae</taxon>
        <taxon>Glomerellales</taxon>
        <taxon>Glomerellaceae</taxon>
        <taxon>Colletotrichum</taxon>
        <taxon>Colletotrichum gloeosporioides species complex</taxon>
    </lineage>
</organism>
<dbReference type="Proteomes" id="UP000434172">
    <property type="component" value="Unassembled WGS sequence"/>
</dbReference>
<dbReference type="OrthoDB" id="2281372at2759"/>
<evidence type="ECO:0000313" key="4">
    <source>
        <dbReference type="Proteomes" id="UP000434172"/>
    </source>
</evidence>
<feature type="region of interest" description="Disordered" evidence="2">
    <location>
        <begin position="1"/>
        <end position="24"/>
    </location>
</feature>
<dbReference type="EMBL" id="WOWK01000082">
    <property type="protein sequence ID" value="KAF0320493.1"/>
    <property type="molecule type" value="Genomic_DNA"/>
</dbReference>
<dbReference type="PANTHER" id="PTHR34997">
    <property type="entry name" value="AM15"/>
    <property type="match status" value="1"/>
</dbReference>
<gene>
    <name evidence="3" type="ORF">GQ607_012249</name>
</gene>
<protein>
    <submittedName>
        <fullName evidence="3">LysM domain-containing protein</fullName>
    </submittedName>
</protein>
<dbReference type="AlphaFoldDB" id="A0A8H3W998"/>